<dbReference type="AlphaFoldDB" id="A0A4R7ZWM9"/>
<keyword evidence="2" id="KW-1185">Reference proteome</keyword>
<dbReference type="InterPro" id="IPR028082">
    <property type="entry name" value="Peripla_BP_I"/>
</dbReference>
<gene>
    <name evidence="1" type="ORF">EV650_1219</name>
</gene>
<dbReference type="EMBL" id="SODF01000001">
    <property type="protein sequence ID" value="TDW22382.1"/>
    <property type="molecule type" value="Genomic_DNA"/>
</dbReference>
<protein>
    <submittedName>
        <fullName evidence="1">Maleate isomerase</fullName>
    </submittedName>
</protein>
<dbReference type="RefSeq" id="WP_134116171.1">
    <property type="nucleotide sequence ID" value="NZ_SODF01000001.1"/>
</dbReference>
<dbReference type="InterPro" id="IPR026286">
    <property type="entry name" value="MaiA/AMDase"/>
</dbReference>
<dbReference type="Gene3D" id="3.40.50.12500">
    <property type="match status" value="1"/>
</dbReference>
<dbReference type="InterPro" id="IPR053714">
    <property type="entry name" value="Iso_Racemase_Enz_sf"/>
</dbReference>
<dbReference type="GO" id="GO:0016853">
    <property type="term" value="F:isomerase activity"/>
    <property type="evidence" value="ECO:0007669"/>
    <property type="project" value="UniProtKB-KW"/>
</dbReference>
<proteinExistence type="predicted"/>
<keyword evidence="1" id="KW-0413">Isomerase</keyword>
<reference evidence="1 2" key="1">
    <citation type="submission" date="2019-03" db="EMBL/GenBank/DDBJ databases">
        <title>Genomic Encyclopedia of Type Strains, Phase III (KMG-III): the genomes of soil and plant-associated and newly described type strains.</title>
        <authorList>
            <person name="Whitman W."/>
        </authorList>
    </citation>
    <scope>NUCLEOTIDE SEQUENCE [LARGE SCALE GENOMIC DNA]</scope>
    <source>
        <strain evidence="1 2">VKM Ac-2570</strain>
    </source>
</reference>
<dbReference type="Pfam" id="PF17645">
    <property type="entry name" value="Amdase"/>
    <property type="match status" value="1"/>
</dbReference>
<dbReference type="PANTHER" id="PTHR40267:SF1">
    <property type="entry name" value="BLR3294 PROTEIN"/>
    <property type="match status" value="1"/>
</dbReference>
<comment type="caution">
    <text evidence="1">The sequence shown here is derived from an EMBL/GenBank/DDBJ whole genome shotgun (WGS) entry which is preliminary data.</text>
</comment>
<evidence type="ECO:0000313" key="1">
    <source>
        <dbReference type="EMBL" id="TDW22382.1"/>
    </source>
</evidence>
<sequence length="235" mass="25062">MKPGNLITVGVLTPHATEGPRAEWRCMAATHVRVHLSRASGADLLAQTTPAALDAAVSALPLAELDVLVLASTSAGYAMGYDEESAMMQRLGERWGLPAFSTSRSAVAALTAYGIKRVSLIHPPWFGASLNDLGAEYFRSQGFEVVEAQLADLPNDPDRIEPAAVVDWISDHLSRRAEAVVIGGNGFRAAHAVQALENRTGRLVLEANQVLLRSVLDSTIDGFGRLLNTTRGSHA</sequence>
<dbReference type="PANTHER" id="PTHR40267">
    <property type="entry name" value="BLR3294 PROTEIN"/>
    <property type="match status" value="1"/>
</dbReference>
<accession>A0A4R7ZWM9</accession>
<dbReference type="SUPFAM" id="SSF53822">
    <property type="entry name" value="Periplasmic binding protein-like I"/>
    <property type="match status" value="1"/>
</dbReference>
<dbReference type="OrthoDB" id="4537983at2"/>
<organism evidence="1 2">
    <name type="scientific">Kribbella kalugense</name>
    <dbReference type="NCBI Taxonomy" id="2512221"/>
    <lineage>
        <taxon>Bacteria</taxon>
        <taxon>Bacillati</taxon>
        <taxon>Actinomycetota</taxon>
        <taxon>Actinomycetes</taxon>
        <taxon>Propionibacteriales</taxon>
        <taxon>Kribbellaceae</taxon>
        <taxon>Kribbella</taxon>
    </lineage>
</organism>
<dbReference type="Proteomes" id="UP000295447">
    <property type="component" value="Unassembled WGS sequence"/>
</dbReference>
<evidence type="ECO:0000313" key="2">
    <source>
        <dbReference type="Proteomes" id="UP000295447"/>
    </source>
</evidence>
<name>A0A4R7ZWM9_9ACTN</name>